<dbReference type="Gene3D" id="3.40.50.1820">
    <property type="entry name" value="alpha/beta hydrolase"/>
    <property type="match status" value="1"/>
</dbReference>
<evidence type="ECO:0008006" key="5">
    <source>
        <dbReference type="Google" id="ProtNLM"/>
    </source>
</evidence>
<feature type="chain" id="PRO_5045015249" description="Secretory lipase" evidence="2">
    <location>
        <begin position="18"/>
        <end position="460"/>
    </location>
</feature>
<name>A0ABR3YTW4_9PEZI</name>
<sequence length="460" mass="48582">MKFQALVLSALAAVAWAVPAPAAPAIKHKRNSPPLPSEDPFYSIPDNIHSYAPGAIIDHRAPPAAIAAFGTDKINIAGSWQIRYRTTDNVGNATQTVLTVLIPNNADFNKVLSYQVAEDAASINCGPSYALQLQAATGGLLGTIVTEAELLLIEAALYQGWVVILPDHEGPSGAYLANRLAGQATLDGIRAALASTSFTGIQGDAKVTMWGYSGGSLASAWAAVLQPRYAPDLSDNIVGAAIGGTVPNINNVINTINDTPFAGIIPAGMMGLASQYPVVAQAIDEHVLPEDKDKFEKVTQQCFVPDILDFLLDSNVKAMVDNQSLWTQPDIQKILQDNSLAYESAPPSSIPLYVYKSVFDEISPIADTDNLVKAYCSAGSRVTYTRDLASEHASLAAIGAPMAIAWLIDRMDGKAAASSCSTTTKLSSLFDIATIEVLPSFLFDALEALLGGNIGPTFFG</sequence>
<keyword evidence="2" id="KW-0732">Signal</keyword>
<dbReference type="EMBL" id="JAWCUI010000050">
    <property type="protein sequence ID" value="KAL1891693.1"/>
    <property type="molecule type" value="Genomic_DNA"/>
</dbReference>
<keyword evidence="1" id="KW-0378">Hydrolase</keyword>
<gene>
    <name evidence="3" type="ORF">Sste5346_007442</name>
</gene>
<evidence type="ECO:0000313" key="3">
    <source>
        <dbReference type="EMBL" id="KAL1891693.1"/>
    </source>
</evidence>
<dbReference type="Gene3D" id="1.10.260.130">
    <property type="match status" value="1"/>
</dbReference>
<dbReference type="PANTHER" id="PTHR34853">
    <property type="match status" value="1"/>
</dbReference>
<dbReference type="SUPFAM" id="SSF53474">
    <property type="entry name" value="alpha/beta-Hydrolases"/>
    <property type="match status" value="1"/>
</dbReference>
<comment type="similarity">
    <text evidence="2">Belongs to the AB hydrolase superfamily. Lipase family.</text>
</comment>
<comment type="caution">
    <text evidence="3">The sequence shown here is derived from an EMBL/GenBank/DDBJ whole genome shotgun (WGS) entry which is preliminary data.</text>
</comment>
<dbReference type="InterPro" id="IPR029058">
    <property type="entry name" value="AB_hydrolase_fold"/>
</dbReference>
<protein>
    <recommendedName>
        <fullName evidence="5">Secretory lipase</fullName>
    </recommendedName>
</protein>
<dbReference type="Proteomes" id="UP001583186">
    <property type="component" value="Unassembled WGS sequence"/>
</dbReference>
<accession>A0ABR3YTW4</accession>
<dbReference type="PIRSF" id="PIRSF029171">
    <property type="entry name" value="Esterase_LipA"/>
    <property type="match status" value="1"/>
</dbReference>
<dbReference type="Pfam" id="PF03583">
    <property type="entry name" value="LIP"/>
    <property type="match status" value="1"/>
</dbReference>
<evidence type="ECO:0000256" key="1">
    <source>
        <dbReference type="ARBA" id="ARBA00022801"/>
    </source>
</evidence>
<reference evidence="3 4" key="1">
    <citation type="journal article" date="2024" name="IMA Fungus">
        <title>IMA Genome - F19 : A genome assembly and annotation guide to empower mycologists, including annotated draft genome sequences of Ceratocystis pirilliformis, Diaporthe australafricana, Fusarium ophioides, Paecilomyces lecythidis, and Sporothrix stenoceras.</title>
        <authorList>
            <person name="Aylward J."/>
            <person name="Wilson A.M."/>
            <person name="Visagie C.M."/>
            <person name="Spraker J."/>
            <person name="Barnes I."/>
            <person name="Buitendag C."/>
            <person name="Ceriani C."/>
            <person name="Del Mar Angel L."/>
            <person name="du Plessis D."/>
            <person name="Fuchs T."/>
            <person name="Gasser K."/>
            <person name="Kramer D."/>
            <person name="Li W."/>
            <person name="Munsamy K."/>
            <person name="Piso A."/>
            <person name="Price J.L."/>
            <person name="Sonnekus B."/>
            <person name="Thomas C."/>
            <person name="van der Nest A."/>
            <person name="van Dijk A."/>
            <person name="van Heerden A."/>
            <person name="van Vuuren N."/>
            <person name="Yilmaz N."/>
            <person name="Duong T.A."/>
            <person name="van der Merwe N.A."/>
            <person name="Wingfield M.J."/>
            <person name="Wingfield B.D."/>
        </authorList>
    </citation>
    <scope>NUCLEOTIDE SEQUENCE [LARGE SCALE GENOMIC DNA]</scope>
    <source>
        <strain evidence="3 4">CMW 5346</strain>
    </source>
</reference>
<feature type="signal peptide" evidence="2">
    <location>
        <begin position="1"/>
        <end position="17"/>
    </location>
</feature>
<dbReference type="InterPro" id="IPR005152">
    <property type="entry name" value="Lipase_secreted"/>
</dbReference>
<evidence type="ECO:0000313" key="4">
    <source>
        <dbReference type="Proteomes" id="UP001583186"/>
    </source>
</evidence>
<keyword evidence="4" id="KW-1185">Reference proteome</keyword>
<dbReference type="PANTHER" id="PTHR34853:SF5">
    <property type="entry name" value="LIP-DOMAIN-CONTAINING PROTEIN-RELATED"/>
    <property type="match status" value="1"/>
</dbReference>
<proteinExistence type="inferred from homology"/>
<evidence type="ECO:0000256" key="2">
    <source>
        <dbReference type="PIRNR" id="PIRNR029171"/>
    </source>
</evidence>
<organism evidence="3 4">
    <name type="scientific">Sporothrix stenoceras</name>
    <dbReference type="NCBI Taxonomy" id="5173"/>
    <lineage>
        <taxon>Eukaryota</taxon>
        <taxon>Fungi</taxon>
        <taxon>Dikarya</taxon>
        <taxon>Ascomycota</taxon>
        <taxon>Pezizomycotina</taxon>
        <taxon>Sordariomycetes</taxon>
        <taxon>Sordariomycetidae</taxon>
        <taxon>Ophiostomatales</taxon>
        <taxon>Ophiostomataceae</taxon>
        <taxon>Sporothrix</taxon>
    </lineage>
</organism>